<keyword evidence="5" id="KW-1185">Reference proteome</keyword>
<dbReference type="PANTHER" id="PTHR45526">
    <property type="entry name" value="TRANSCRIPTIONAL REGULATORY PROTEIN DPIA"/>
    <property type="match status" value="1"/>
</dbReference>
<evidence type="ECO:0000256" key="2">
    <source>
        <dbReference type="SAM" id="MobiDB-lite"/>
    </source>
</evidence>
<dbReference type="EMBL" id="SORI01000013">
    <property type="protein sequence ID" value="TDY59467.1"/>
    <property type="molecule type" value="Genomic_DNA"/>
</dbReference>
<protein>
    <submittedName>
        <fullName evidence="4">Response regulator of citrate/malate metabolism</fullName>
    </submittedName>
</protein>
<feature type="domain" description="Response regulatory" evidence="3">
    <location>
        <begin position="5"/>
        <end position="119"/>
    </location>
</feature>
<dbReference type="SUPFAM" id="SSF52172">
    <property type="entry name" value="CheY-like"/>
    <property type="match status" value="1"/>
</dbReference>
<dbReference type="RefSeq" id="WP_243833892.1">
    <property type="nucleotide sequence ID" value="NZ_SORI01000013.1"/>
</dbReference>
<dbReference type="InterPro" id="IPR001789">
    <property type="entry name" value="Sig_transdc_resp-reg_receiver"/>
</dbReference>
<organism evidence="4 5">
    <name type="scientific">Aminivibrio pyruvatiphilus</name>
    <dbReference type="NCBI Taxonomy" id="1005740"/>
    <lineage>
        <taxon>Bacteria</taxon>
        <taxon>Thermotogati</taxon>
        <taxon>Synergistota</taxon>
        <taxon>Synergistia</taxon>
        <taxon>Synergistales</taxon>
        <taxon>Aminobacteriaceae</taxon>
        <taxon>Aminivibrio</taxon>
    </lineage>
</organism>
<evidence type="ECO:0000313" key="5">
    <source>
        <dbReference type="Proteomes" id="UP000295066"/>
    </source>
</evidence>
<dbReference type="SMART" id="SM00448">
    <property type="entry name" value="REC"/>
    <property type="match status" value="1"/>
</dbReference>
<dbReference type="Gene3D" id="1.10.10.10">
    <property type="entry name" value="Winged helix-like DNA-binding domain superfamily/Winged helix DNA-binding domain"/>
    <property type="match status" value="1"/>
</dbReference>
<dbReference type="Proteomes" id="UP000295066">
    <property type="component" value="Unassembled WGS sequence"/>
</dbReference>
<dbReference type="SUPFAM" id="SSF46785">
    <property type="entry name" value="Winged helix' DNA-binding domain"/>
    <property type="match status" value="1"/>
</dbReference>
<dbReference type="GO" id="GO:0000156">
    <property type="term" value="F:phosphorelay response regulator activity"/>
    <property type="evidence" value="ECO:0007669"/>
    <property type="project" value="TreeGrafter"/>
</dbReference>
<dbReference type="AlphaFoldDB" id="A0A4R8M669"/>
<gene>
    <name evidence="4" type="ORF">C8D99_11344</name>
</gene>
<feature type="modified residue" description="4-aspartylphosphate" evidence="1">
    <location>
        <position position="54"/>
    </location>
</feature>
<dbReference type="CDD" id="cd00156">
    <property type="entry name" value="REC"/>
    <property type="match status" value="1"/>
</dbReference>
<dbReference type="Gene3D" id="3.40.50.2300">
    <property type="match status" value="1"/>
</dbReference>
<name>A0A4R8M669_9BACT</name>
<reference evidence="4 5" key="1">
    <citation type="submission" date="2019-03" db="EMBL/GenBank/DDBJ databases">
        <title>Genomic Encyclopedia of Type Strains, Phase IV (KMG-IV): sequencing the most valuable type-strain genomes for metagenomic binning, comparative biology and taxonomic classification.</title>
        <authorList>
            <person name="Goeker M."/>
        </authorList>
    </citation>
    <scope>NUCLEOTIDE SEQUENCE [LARGE SCALE GENOMIC DNA]</scope>
    <source>
        <strain evidence="4 5">DSM 25964</strain>
    </source>
</reference>
<accession>A0A4R8M669</accession>
<comment type="caution">
    <text evidence="4">The sequence shown here is derived from an EMBL/GenBank/DDBJ whole genome shotgun (WGS) entry which is preliminary data.</text>
</comment>
<sequence length="219" mass="24681">MMPLHIGAIDDDRSILYTLEAMASTEGWRMLTTSEPEECLRWVKLDEVDILLVDYHMPVMNGLHIIRKARELSSKLVLIALTVEDGGELASRLTLAGADDFISKPIRLADFTARIRLHEKLCAHREQLNWEERKKGVSKDTMRKVLEKLKEFSSPRDCDDVAAACGLAYVTAHRYLEYLADRGLIVRSAGVQDGRPGRPKTYYAIPGPSGLAEEKKEND</sequence>
<feature type="region of interest" description="Disordered" evidence="2">
    <location>
        <begin position="194"/>
        <end position="219"/>
    </location>
</feature>
<evidence type="ECO:0000259" key="3">
    <source>
        <dbReference type="PROSITE" id="PS50110"/>
    </source>
</evidence>
<dbReference type="InterPro" id="IPR011006">
    <property type="entry name" value="CheY-like_superfamily"/>
</dbReference>
<dbReference type="InterPro" id="IPR036390">
    <property type="entry name" value="WH_DNA-bd_sf"/>
</dbReference>
<dbReference type="Pfam" id="PF00072">
    <property type="entry name" value="Response_reg"/>
    <property type="match status" value="1"/>
</dbReference>
<dbReference type="InterPro" id="IPR051271">
    <property type="entry name" value="2C-system_Tx_regulators"/>
</dbReference>
<evidence type="ECO:0000313" key="4">
    <source>
        <dbReference type="EMBL" id="TDY59467.1"/>
    </source>
</evidence>
<evidence type="ECO:0000256" key="1">
    <source>
        <dbReference type="PROSITE-ProRule" id="PRU00169"/>
    </source>
</evidence>
<dbReference type="InterPro" id="IPR036388">
    <property type="entry name" value="WH-like_DNA-bd_sf"/>
</dbReference>
<dbReference type="PANTHER" id="PTHR45526:SF1">
    <property type="entry name" value="TRANSCRIPTIONAL REGULATORY PROTEIN DCUR-RELATED"/>
    <property type="match status" value="1"/>
</dbReference>
<keyword evidence="1" id="KW-0597">Phosphoprotein</keyword>
<dbReference type="PROSITE" id="PS50110">
    <property type="entry name" value="RESPONSE_REGULATORY"/>
    <property type="match status" value="1"/>
</dbReference>
<proteinExistence type="predicted"/>